<sequence length="331" mass="34894">MPYLDALAFARHLEATQGGSARLSVFALGLAPFISALTGLELLKLAVPRFAAWIAREPKAYRAAMLVVAAFALVSAAMQGTGISVALAAMGLVAEDTLSQVAVTVTLLAGVAVLILVSQSIRLQRLPIGGVWLVIALPAAGSIVAEFGQLLELLRIGAVDTPLVAAAFALSLSAITAIVFLATALEKCVRAAGGDPFHWTPILVWPPLIAGSIANFIVSLVFEFMPIAPTLSFFDHDTLWSLAFSLLVPIIVYLYARAITRSVPGAATWFGKRSVLTFVSLAQISICVGPFLASNLLSPLPINSTLIVIVVAFWAISRQFLAPRAHLIGQS</sequence>
<accession>A0ABS4BJ28</accession>
<keyword evidence="3" id="KW-1185">Reference proteome</keyword>
<dbReference type="Gene3D" id="1.10.3370.10">
    <property type="entry name" value="SecY subunit domain"/>
    <property type="match status" value="1"/>
</dbReference>
<evidence type="ECO:0000313" key="3">
    <source>
        <dbReference type="Proteomes" id="UP000678276"/>
    </source>
</evidence>
<keyword evidence="1" id="KW-0812">Transmembrane</keyword>
<proteinExistence type="predicted"/>
<feature type="transmembrane region" description="Helical" evidence="1">
    <location>
        <begin position="299"/>
        <end position="316"/>
    </location>
</feature>
<feature type="transmembrane region" description="Helical" evidence="1">
    <location>
        <begin position="64"/>
        <end position="92"/>
    </location>
</feature>
<name>A0ABS4BJ28_9HYPH</name>
<protein>
    <recommendedName>
        <fullName evidence="4">Preprotein translocase subunit SecY</fullName>
    </recommendedName>
</protein>
<evidence type="ECO:0000256" key="1">
    <source>
        <dbReference type="SAM" id="Phobius"/>
    </source>
</evidence>
<dbReference type="Proteomes" id="UP000678276">
    <property type="component" value="Unassembled WGS sequence"/>
</dbReference>
<feature type="transmembrane region" description="Helical" evidence="1">
    <location>
        <begin position="20"/>
        <end position="43"/>
    </location>
</feature>
<reference evidence="2 3" key="1">
    <citation type="submission" date="2021-04" db="EMBL/GenBank/DDBJ databases">
        <title>Whole genome sequence of Jiella sp. KSK16Y-1.</title>
        <authorList>
            <person name="Tuo L."/>
        </authorList>
    </citation>
    <scope>NUCLEOTIDE SEQUENCE [LARGE SCALE GENOMIC DNA]</scope>
    <source>
        <strain evidence="2 3">KSK16Y-1</strain>
    </source>
</reference>
<dbReference type="SUPFAM" id="SSF103491">
    <property type="entry name" value="Preprotein translocase SecY subunit"/>
    <property type="match status" value="1"/>
</dbReference>
<feature type="transmembrane region" description="Helical" evidence="1">
    <location>
        <begin position="197"/>
        <end position="218"/>
    </location>
</feature>
<keyword evidence="1" id="KW-1133">Transmembrane helix</keyword>
<feature type="transmembrane region" description="Helical" evidence="1">
    <location>
        <begin position="238"/>
        <end position="255"/>
    </location>
</feature>
<feature type="transmembrane region" description="Helical" evidence="1">
    <location>
        <begin position="98"/>
        <end position="117"/>
    </location>
</feature>
<organism evidence="2 3">
    <name type="scientific">Jiella mangrovi</name>
    <dbReference type="NCBI Taxonomy" id="2821407"/>
    <lineage>
        <taxon>Bacteria</taxon>
        <taxon>Pseudomonadati</taxon>
        <taxon>Pseudomonadota</taxon>
        <taxon>Alphaproteobacteria</taxon>
        <taxon>Hyphomicrobiales</taxon>
        <taxon>Aurantimonadaceae</taxon>
        <taxon>Jiella</taxon>
    </lineage>
</organism>
<feature type="transmembrane region" description="Helical" evidence="1">
    <location>
        <begin position="163"/>
        <end position="185"/>
    </location>
</feature>
<evidence type="ECO:0008006" key="4">
    <source>
        <dbReference type="Google" id="ProtNLM"/>
    </source>
</evidence>
<keyword evidence="1" id="KW-0472">Membrane</keyword>
<feature type="transmembrane region" description="Helical" evidence="1">
    <location>
        <begin position="275"/>
        <end position="293"/>
    </location>
</feature>
<dbReference type="EMBL" id="JAGJCF010000005">
    <property type="protein sequence ID" value="MBP0616024.1"/>
    <property type="molecule type" value="Genomic_DNA"/>
</dbReference>
<dbReference type="InterPro" id="IPR023201">
    <property type="entry name" value="SecY_dom_sf"/>
</dbReference>
<evidence type="ECO:0000313" key="2">
    <source>
        <dbReference type="EMBL" id="MBP0616024.1"/>
    </source>
</evidence>
<gene>
    <name evidence="2" type="ORF">J6595_10555</name>
</gene>
<dbReference type="PRINTS" id="PR00303">
    <property type="entry name" value="SECYTRNLCASE"/>
</dbReference>
<feature type="transmembrane region" description="Helical" evidence="1">
    <location>
        <begin position="129"/>
        <end position="151"/>
    </location>
</feature>
<comment type="caution">
    <text evidence="2">The sequence shown here is derived from an EMBL/GenBank/DDBJ whole genome shotgun (WGS) entry which is preliminary data.</text>
</comment>